<dbReference type="PANTHER" id="PTHR20842:SF0">
    <property type="entry name" value="ALPHA-ASPARTYL DIPEPTIDASE"/>
    <property type="match status" value="1"/>
</dbReference>
<evidence type="ECO:0000256" key="4">
    <source>
        <dbReference type="ARBA" id="ARBA00022825"/>
    </source>
</evidence>
<proteinExistence type="inferred from homology"/>
<dbReference type="PANTHER" id="PTHR20842">
    <property type="entry name" value="PROTEASE S51 ALPHA-ASPARTYL DIPEPTIDASE"/>
    <property type="match status" value="1"/>
</dbReference>
<dbReference type="GO" id="GO:0006508">
    <property type="term" value="P:proteolysis"/>
    <property type="evidence" value="ECO:0007669"/>
    <property type="project" value="UniProtKB-KW"/>
</dbReference>
<evidence type="ECO:0000313" key="7">
    <source>
        <dbReference type="EMBL" id="CAD8360849.1"/>
    </source>
</evidence>
<name>A0A7S0FGW9_9STRA</name>
<dbReference type="GO" id="GO:0008236">
    <property type="term" value="F:serine-type peptidase activity"/>
    <property type="evidence" value="ECO:0007669"/>
    <property type="project" value="UniProtKB-KW"/>
</dbReference>
<keyword evidence="4" id="KW-0720">Serine protease</keyword>
<dbReference type="EMBL" id="HBEJ01001943">
    <property type="protein sequence ID" value="CAD8360849.1"/>
    <property type="molecule type" value="Transcribed_RNA"/>
</dbReference>
<evidence type="ECO:0008006" key="8">
    <source>
        <dbReference type="Google" id="ProtNLM"/>
    </source>
</evidence>
<evidence type="ECO:0000256" key="5">
    <source>
        <dbReference type="SAM" id="Phobius"/>
    </source>
</evidence>
<dbReference type="InterPro" id="IPR029062">
    <property type="entry name" value="Class_I_gatase-like"/>
</dbReference>
<keyword evidence="6" id="KW-0732">Signal</keyword>
<feature type="transmembrane region" description="Helical" evidence="5">
    <location>
        <begin position="350"/>
        <end position="370"/>
    </location>
</feature>
<reference evidence="7" key="1">
    <citation type="submission" date="2021-01" db="EMBL/GenBank/DDBJ databases">
        <authorList>
            <person name="Corre E."/>
            <person name="Pelletier E."/>
            <person name="Niang G."/>
            <person name="Scheremetjew M."/>
            <person name="Finn R."/>
            <person name="Kale V."/>
            <person name="Holt S."/>
            <person name="Cochrane G."/>
            <person name="Meng A."/>
            <person name="Brown T."/>
            <person name="Cohen L."/>
        </authorList>
    </citation>
    <scope>NUCLEOTIDE SEQUENCE</scope>
    <source>
        <strain evidence="7">CCMP3303</strain>
    </source>
</reference>
<evidence type="ECO:0000256" key="1">
    <source>
        <dbReference type="ARBA" id="ARBA00006534"/>
    </source>
</evidence>
<dbReference type="SUPFAM" id="SSF52317">
    <property type="entry name" value="Class I glutamine amidotransferase-like"/>
    <property type="match status" value="1"/>
</dbReference>
<evidence type="ECO:0000256" key="6">
    <source>
        <dbReference type="SAM" id="SignalP"/>
    </source>
</evidence>
<keyword evidence="5" id="KW-0472">Membrane</keyword>
<dbReference type="InterPro" id="IPR005320">
    <property type="entry name" value="Peptidase_S51"/>
</dbReference>
<evidence type="ECO:0000256" key="2">
    <source>
        <dbReference type="ARBA" id="ARBA00022670"/>
    </source>
</evidence>
<evidence type="ECO:0000256" key="3">
    <source>
        <dbReference type="ARBA" id="ARBA00022801"/>
    </source>
</evidence>
<organism evidence="7">
    <name type="scientific">Minutocellus polymorphus</name>
    <dbReference type="NCBI Taxonomy" id="265543"/>
    <lineage>
        <taxon>Eukaryota</taxon>
        <taxon>Sar</taxon>
        <taxon>Stramenopiles</taxon>
        <taxon>Ochrophyta</taxon>
        <taxon>Bacillariophyta</taxon>
        <taxon>Mediophyceae</taxon>
        <taxon>Cymatosirophycidae</taxon>
        <taxon>Cymatosirales</taxon>
        <taxon>Cymatosiraceae</taxon>
        <taxon>Minutocellus</taxon>
    </lineage>
</organism>
<keyword evidence="5" id="KW-1133">Transmembrane helix</keyword>
<keyword evidence="2" id="KW-0645">Protease</keyword>
<feature type="chain" id="PRO_5030990657" description="Folate gamma-glutamyl hydrolase" evidence="6">
    <location>
        <begin position="25"/>
        <end position="399"/>
    </location>
</feature>
<accession>A0A7S0FGW9</accession>
<feature type="signal peptide" evidence="6">
    <location>
        <begin position="1"/>
        <end position="24"/>
    </location>
</feature>
<comment type="similarity">
    <text evidence="1">Belongs to the peptidase S51 family.</text>
</comment>
<dbReference type="AlphaFoldDB" id="A0A7S0FGW9"/>
<keyword evidence="5" id="KW-0812">Transmembrane</keyword>
<sequence>MRPCIFLVAVLWIWCCGLPISCSAQKIYAAGRGLMAKSLESAAEVIDLAGGNSDRSRPKKLLYLGTAVYDNPQSAAIDTANYAALGCSISALNVSWIDPTNYELDTAFEEVDIILIAGGNTLFAVDRWTKLGIDNWIRDAVLERNAVVAGGSAGFISLCGGGHSDSMKPESYKNPVGPFLNPDEKVRDIIDRSWEYIRVPGLNLIEGALCCPHYDTIQNNNVSRANDFSNMIRRHSGEYGIAVDEWAALAIDGDSYRVVSRANHTGSVGPNGEFVPGSSGKPGIWTLSVDSSNGNIERKLVPPVGKVSDIIHPPRWIAEDQMVMIARAQNPDDGKPAAWTKQGSRNYRPYHIAIVLAFGALAGTIVSLYWRIKRLPAHAYEELSFVDANGNDSWEDPEE</sequence>
<gene>
    <name evidence="7" type="ORF">MPOL1434_LOCUS1141</name>
</gene>
<protein>
    <recommendedName>
        <fullName evidence="8">Folate gamma-glutamyl hydrolase</fullName>
    </recommendedName>
</protein>
<keyword evidence="3" id="KW-0378">Hydrolase</keyword>
<dbReference type="Pfam" id="PF03575">
    <property type="entry name" value="Peptidase_S51"/>
    <property type="match status" value="1"/>
</dbReference>
<dbReference type="Gene3D" id="3.40.50.880">
    <property type="match status" value="1"/>
</dbReference>